<feature type="compositionally biased region" description="Basic and acidic residues" evidence="2">
    <location>
        <begin position="189"/>
        <end position="198"/>
    </location>
</feature>
<name>A0A835WC20_CHLIN</name>
<comment type="caution">
    <text evidence="3">The sequence shown here is derived from an EMBL/GenBank/DDBJ whole genome shotgun (WGS) entry which is preliminary data.</text>
</comment>
<feature type="region of interest" description="Disordered" evidence="2">
    <location>
        <begin position="189"/>
        <end position="215"/>
    </location>
</feature>
<dbReference type="Proteomes" id="UP000650467">
    <property type="component" value="Unassembled WGS sequence"/>
</dbReference>
<dbReference type="AlphaFoldDB" id="A0A835WC20"/>
<feature type="compositionally biased region" description="Gly residues" evidence="2">
    <location>
        <begin position="508"/>
        <end position="523"/>
    </location>
</feature>
<feature type="compositionally biased region" description="Gly residues" evidence="2">
    <location>
        <begin position="94"/>
        <end position="109"/>
    </location>
</feature>
<feature type="compositionally biased region" description="Low complexity" evidence="2">
    <location>
        <begin position="66"/>
        <end position="78"/>
    </location>
</feature>
<feature type="region of interest" description="Disordered" evidence="2">
    <location>
        <begin position="356"/>
        <end position="559"/>
    </location>
</feature>
<reference evidence="3" key="1">
    <citation type="journal article" date="2020" name="bioRxiv">
        <title>Comparative genomics of Chlamydomonas.</title>
        <authorList>
            <person name="Craig R.J."/>
            <person name="Hasan A.R."/>
            <person name="Ness R.W."/>
            <person name="Keightley P.D."/>
        </authorList>
    </citation>
    <scope>NUCLEOTIDE SEQUENCE</scope>
    <source>
        <strain evidence="3">SAG 7.73</strain>
    </source>
</reference>
<feature type="compositionally biased region" description="Low complexity" evidence="2">
    <location>
        <begin position="297"/>
        <end position="317"/>
    </location>
</feature>
<organism evidence="3 4">
    <name type="scientific">Chlamydomonas incerta</name>
    <dbReference type="NCBI Taxonomy" id="51695"/>
    <lineage>
        <taxon>Eukaryota</taxon>
        <taxon>Viridiplantae</taxon>
        <taxon>Chlorophyta</taxon>
        <taxon>core chlorophytes</taxon>
        <taxon>Chlorophyceae</taxon>
        <taxon>CS clade</taxon>
        <taxon>Chlamydomonadales</taxon>
        <taxon>Chlamydomonadaceae</taxon>
        <taxon>Chlamydomonas</taxon>
    </lineage>
</organism>
<feature type="compositionally biased region" description="Low complexity" evidence="2">
    <location>
        <begin position="480"/>
        <end position="501"/>
    </location>
</feature>
<keyword evidence="4" id="KW-1185">Reference proteome</keyword>
<feature type="region of interest" description="Disordered" evidence="2">
    <location>
        <begin position="39"/>
        <end position="112"/>
    </location>
</feature>
<protein>
    <submittedName>
        <fullName evidence="3">Uncharacterized protein</fullName>
    </submittedName>
</protein>
<dbReference type="EMBL" id="JAEHOC010000002">
    <property type="protein sequence ID" value="KAG2444582.1"/>
    <property type="molecule type" value="Genomic_DNA"/>
</dbReference>
<feature type="compositionally biased region" description="Gly residues" evidence="2">
    <location>
        <begin position="532"/>
        <end position="545"/>
    </location>
</feature>
<evidence type="ECO:0000313" key="3">
    <source>
        <dbReference type="EMBL" id="KAG2444582.1"/>
    </source>
</evidence>
<feature type="compositionally biased region" description="Low complexity" evidence="2">
    <location>
        <begin position="454"/>
        <end position="471"/>
    </location>
</feature>
<proteinExistence type="predicted"/>
<feature type="compositionally biased region" description="Gly residues" evidence="2">
    <location>
        <begin position="324"/>
        <end position="333"/>
    </location>
</feature>
<sequence>MMIIKDEEKNRIRRWEDEKPSLERLIASLNQTCEILNKGGVPGGLRPPWNASLGGAQPKKDRKRLAAQLAAKQAAAAASGSGSQHGTPSKRGPGADGGGGGYGGSGGAGRDPAALQRQLDELSSRVAVTDIEIRLAAAELRAASGLTSATTFPPSAWCCRCDTRRILAEEMASLRADLSRLESSSRVEAERRRAEVRGPRGGARPHRPAGCAASSLRQRQHTALRLPESGWVEVARLEEALERTTARLDRAKQQLYFPAAKGYRFSSGNGGIYLAARDMHVSEVSGRFEFTCEPVAPRRGGSSSSAAGAGAGGRRPAAAPPGQGPAGGAGSGARSGDPSTVVARLTVALGGVSSSTALADRGSESRRALLGSQSSQTEPNGGGGGSGRGGGGGGSVHGGGSAHGGSSGGAGGPSLSTASAPVWGQGPAGAQRGGPGAVAEADTTRGGGGGVDPAALSASAAAAARRTSSSAGSGGGAGGSAASTASRQSGAASAVGSGAASPPHDVATGGGHFGSAGGAGGAGAALPPRPGGAAGHVLGGYGGGVAAAPPPPARSKAEGVANFLSSLKSKKDKLKNIVSGIGGDKERERQQAAAYYQQQQQQQQQQFDVLSSYDTFGSGGGGGDAHAFAPAAPPGSLRMGVGVAAHGLASGAPGRSSNSPSGTAGRLRGAADPSNSPTLFMNTDAGVKLNA</sequence>
<dbReference type="OrthoDB" id="553012at2759"/>
<keyword evidence="1" id="KW-0175">Coiled coil</keyword>
<feature type="region of interest" description="Disordered" evidence="2">
    <location>
        <begin position="647"/>
        <end position="691"/>
    </location>
</feature>
<feature type="coiled-coil region" evidence="1">
    <location>
        <begin position="5"/>
        <end position="32"/>
    </location>
</feature>
<feature type="compositionally biased region" description="Gly residues" evidence="2">
    <location>
        <begin position="380"/>
        <end position="412"/>
    </location>
</feature>
<evidence type="ECO:0000256" key="2">
    <source>
        <dbReference type="SAM" id="MobiDB-lite"/>
    </source>
</evidence>
<evidence type="ECO:0000313" key="4">
    <source>
        <dbReference type="Proteomes" id="UP000650467"/>
    </source>
</evidence>
<feature type="region of interest" description="Disordered" evidence="2">
    <location>
        <begin position="293"/>
        <end position="338"/>
    </location>
</feature>
<gene>
    <name evidence="3" type="ORF">HXX76_001327</name>
</gene>
<accession>A0A835WC20</accession>
<evidence type="ECO:0000256" key="1">
    <source>
        <dbReference type="SAM" id="Coils"/>
    </source>
</evidence>